<evidence type="ECO:0000256" key="2">
    <source>
        <dbReference type="ARBA" id="ARBA00012513"/>
    </source>
</evidence>
<evidence type="ECO:0000256" key="21">
    <source>
        <dbReference type="SAM" id="SignalP"/>
    </source>
</evidence>
<evidence type="ECO:0000256" key="5">
    <source>
        <dbReference type="ARBA" id="ARBA00022679"/>
    </source>
</evidence>
<reference evidence="25 26" key="1">
    <citation type="submission" date="2024-01" db="EMBL/GenBank/DDBJ databases">
        <title>A telomere-to-telomere, gap-free genome of sweet tea (Lithocarpus litseifolius).</title>
        <authorList>
            <person name="Zhou J."/>
        </authorList>
    </citation>
    <scope>NUCLEOTIDE SEQUENCE [LARGE SCALE GENOMIC DNA]</scope>
    <source>
        <strain evidence="25">Zhou-2022a</strain>
        <tissue evidence="25">Leaf</tissue>
    </source>
</reference>
<feature type="domain" description="Apple" evidence="24">
    <location>
        <begin position="1204"/>
        <end position="1288"/>
    </location>
</feature>
<dbReference type="InterPro" id="IPR011009">
    <property type="entry name" value="Kinase-like_dom_sf"/>
</dbReference>
<protein>
    <recommendedName>
        <fullName evidence="2">non-specific serine/threonine protein kinase</fullName>
        <ecNumber evidence="2">2.7.11.1</ecNumber>
    </recommendedName>
</protein>
<evidence type="ECO:0000256" key="20">
    <source>
        <dbReference type="SAM" id="Phobius"/>
    </source>
</evidence>
<evidence type="ECO:0000256" key="16">
    <source>
        <dbReference type="ARBA" id="ARBA00023180"/>
    </source>
</evidence>
<evidence type="ECO:0000256" key="11">
    <source>
        <dbReference type="ARBA" id="ARBA00022840"/>
    </source>
</evidence>
<comment type="catalytic activity">
    <reaction evidence="17">
        <text>L-threonyl-[protein] + ATP = O-phospho-L-threonyl-[protein] + ADP + H(+)</text>
        <dbReference type="Rhea" id="RHEA:46608"/>
        <dbReference type="Rhea" id="RHEA-COMP:11060"/>
        <dbReference type="Rhea" id="RHEA-COMP:11605"/>
        <dbReference type="ChEBI" id="CHEBI:15378"/>
        <dbReference type="ChEBI" id="CHEBI:30013"/>
        <dbReference type="ChEBI" id="CHEBI:30616"/>
        <dbReference type="ChEBI" id="CHEBI:61977"/>
        <dbReference type="ChEBI" id="CHEBI:456216"/>
        <dbReference type="EC" id="2.7.11.1"/>
    </reaction>
</comment>
<dbReference type="Gene3D" id="1.10.510.10">
    <property type="entry name" value="Transferase(Phosphotransferase) domain 1"/>
    <property type="match status" value="2"/>
</dbReference>
<evidence type="ECO:0000259" key="23">
    <source>
        <dbReference type="PROSITE" id="PS50927"/>
    </source>
</evidence>
<dbReference type="PROSITE" id="PS00108">
    <property type="entry name" value="PROTEIN_KINASE_ST"/>
    <property type="match status" value="2"/>
</dbReference>
<dbReference type="GO" id="GO:0005886">
    <property type="term" value="C:plasma membrane"/>
    <property type="evidence" value="ECO:0007669"/>
    <property type="project" value="UniProtKB-SubCell"/>
</dbReference>
<organism evidence="25 26">
    <name type="scientific">Lithocarpus litseifolius</name>
    <dbReference type="NCBI Taxonomy" id="425828"/>
    <lineage>
        <taxon>Eukaryota</taxon>
        <taxon>Viridiplantae</taxon>
        <taxon>Streptophyta</taxon>
        <taxon>Embryophyta</taxon>
        <taxon>Tracheophyta</taxon>
        <taxon>Spermatophyta</taxon>
        <taxon>Magnoliopsida</taxon>
        <taxon>eudicotyledons</taxon>
        <taxon>Gunneridae</taxon>
        <taxon>Pentapetalae</taxon>
        <taxon>rosids</taxon>
        <taxon>fabids</taxon>
        <taxon>Fagales</taxon>
        <taxon>Fagaceae</taxon>
        <taxon>Lithocarpus</taxon>
    </lineage>
</organism>
<dbReference type="GO" id="GO:0004674">
    <property type="term" value="F:protein serine/threonine kinase activity"/>
    <property type="evidence" value="ECO:0007669"/>
    <property type="project" value="UniProtKB-KW"/>
</dbReference>
<comment type="subcellular location">
    <subcellularLocation>
        <location evidence="1">Cell membrane</location>
        <topology evidence="1">Single-pass type I membrane protein</topology>
    </subcellularLocation>
</comment>
<evidence type="ECO:0000256" key="1">
    <source>
        <dbReference type="ARBA" id="ARBA00004251"/>
    </source>
</evidence>
<dbReference type="PROSITE" id="PS50011">
    <property type="entry name" value="PROTEIN_KINASE_DOM"/>
    <property type="match status" value="2"/>
</dbReference>
<name>A0AAW2DKX6_9ROSI</name>
<dbReference type="Pfam" id="PF00954">
    <property type="entry name" value="S_locus_glycop"/>
    <property type="match status" value="2"/>
</dbReference>
<dbReference type="InterPro" id="IPR008271">
    <property type="entry name" value="Ser/Thr_kinase_AS"/>
</dbReference>
<dbReference type="PROSITE" id="PS00107">
    <property type="entry name" value="PROTEIN_KINASE_ATP"/>
    <property type="match status" value="1"/>
</dbReference>
<keyword evidence="3" id="KW-1003">Cell membrane</keyword>
<evidence type="ECO:0000256" key="15">
    <source>
        <dbReference type="ARBA" id="ARBA00023170"/>
    </source>
</evidence>
<dbReference type="PANTHER" id="PTHR32444">
    <property type="entry name" value="BULB-TYPE LECTIN DOMAIN-CONTAINING PROTEIN"/>
    <property type="match status" value="1"/>
</dbReference>
<dbReference type="Proteomes" id="UP001459277">
    <property type="component" value="Unassembled WGS sequence"/>
</dbReference>
<evidence type="ECO:0000256" key="12">
    <source>
        <dbReference type="ARBA" id="ARBA00022989"/>
    </source>
</evidence>
<evidence type="ECO:0000259" key="24">
    <source>
        <dbReference type="PROSITE" id="PS50948"/>
    </source>
</evidence>
<keyword evidence="26" id="KW-1185">Reference proteome</keyword>
<evidence type="ECO:0000256" key="8">
    <source>
        <dbReference type="ARBA" id="ARBA00022734"/>
    </source>
</evidence>
<dbReference type="SMART" id="SM00220">
    <property type="entry name" value="S_TKc"/>
    <property type="match status" value="1"/>
</dbReference>
<evidence type="ECO:0000256" key="14">
    <source>
        <dbReference type="ARBA" id="ARBA00023157"/>
    </source>
</evidence>
<dbReference type="FunFam" id="2.90.10.10:FF:000001">
    <property type="entry name" value="G-type lectin S-receptor-like serine/threonine-protein kinase"/>
    <property type="match status" value="1"/>
</dbReference>
<keyword evidence="12 20" id="KW-1133">Transmembrane helix</keyword>
<dbReference type="CDD" id="cd14066">
    <property type="entry name" value="STKc_IRAK"/>
    <property type="match status" value="1"/>
</dbReference>
<dbReference type="FunFam" id="3.30.200.20:FF:000330">
    <property type="entry name" value="G-type lectin S-receptor-like serine/threonine-protein kinase At4g03230"/>
    <property type="match status" value="1"/>
</dbReference>
<dbReference type="GO" id="GO:0005524">
    <property type="term" value="F:ATP binding"/>
    <property type="evidence" value="ECO:0007669"/>
    <property type="project" value="UniProtKB-UniRule"/>
</dbReference>
<dbReference type="InterPro" id="IPR036426">
    <property type="entry name" value="Bulb-type_lectin_dom_sf"/>
</dbReference>
<dbReference type="FunFam" id="1.10.510.10:FF:001019">
    <property type="entry name" value="G-type lectin S-receptor-like serine/threonine-protein kinase B120"/>
    <property type="match status" value="1"/>
</dbReference>
<feature type="transmembrane region" description="Helical" evidence="20">
    <location>
        <begin position="1308"/>
        <end position="1330"/>
    </location>
</feature>
<dbReference type="InterPro" id="IPR017441">
    <property type="entry name" value="Protein_kinase_ATP_BS"/>
</dbReference>
<keyword evidence="16" id="KW-0325">Glycoprotein</keyword>
<keyword evidence="11 19" id="KW-0067">ATP-binding</keyword>
<feature type="transmembrane region" description="Helical" evidence="20">
    <location>
        <begin position="436"/>
        <end position="458"/>
    </location>
</feature>
<evidence type="ECO:0000256" key="13">
    <source>
        <dbReference type="ARBA" id="ARBA00023136"/>
    </source>
</evidence>
<dbReference type="Pfam" id="PF01453">
    <property type="entry name" value="B_lectin"/>
    <property type="match status" value="2"/>
</dbReference>
<keyword evidence="13 20" id="KW-0472">Membrane</keyword>
<dbReference type="GO" id="GO:0048544">
    <property type="term" value="P:recognition of pollen"/>
    <property type="evidence" value="ECO:0007669"/>
    <property type="project" value="InterPro"/>
</dbReference>
<dbReference type="CDD" id="cd00028">
    <property type="entry name" value="B_lectin"/>
    <property type="match status" value="2"/>
</dbReference>
<evidence type="ECO:0000313" key="26">
    <source>
        <dbReference type="Proteomes" id="UP001459277"/>
    </source>
</evidence>
<dbReference type="InterPro" id="IPR000858">
    <property type="entry name" value="S_locus_glycoprot_dom"/>
</dbReference>
<dbReference type="GO" id="GO:0030246">
    <property type="term" value="F:carbohydrate binding"/>
    <property type="evidence" value="ECO:0007669"/>
    <property type="project" value="UniProtKB-KW"/>
</dbReference>
<keyword evidence="4" id="KW-0723">Serine/threonine-protein kinase</keyword>
<feature type="domain" description="Protein kinase" evidence="22">
    <location>
        <begin position="526"/>
        <end position="797"/>
    </location>
</feature>
<dbReference type="Pfam" id="PF07714">
    <property type="entry name" value="PK_Tyr_Ser-Thr"/>
    <property type="match status" value="2"/>
</dbReference>
<evidence type="ECO:0000259" key="22">
    <source>
        <dbReference type="PROSITE" id="PS50011"/>
    </source>
</evidence>
<keyword evidence="6 20" id="KW-0812">Transmembrane</keyword>
<dbReference type="EC" id="2.7.11.1" evidence="2"/>
<feature type="signal peptide" evidence="21">
    <location>
        <begin position="1"/>
        <end position="18"/>
    </location>
</feature>
<feature type="binding site" evidence="19">
    <location>
        <position position="554"/>
    </location>
    <ligand>
        <name>ATP</name>
        <dbReference type="ChEBI" id="CHEBI:30616"/>
    </ligand>
</feature>
<feature type="transmembrane region" description="Helical" evidence="20">
    <location>
        <begin position="830"/>
        <end position="854"/>
    </location>
</feature>
<dbReference type="PROSITE" id="PS50948">
    <property type="entry name" value="PAN"/>
    <property type="match status" value="2"/>
</dbReference>
<dbReference type="FunFam" id="1.10.510.10:FF:000060">
    <property type="entry name" value="G-type lectin S-receptor-like serine/threonine-protein kinase"/>
    <property type="match status" value="1"/>
</dbReference>
<feature type="domain" description="Bulb-type lectin" evidence="23">
    <location>
        <begin position="888"/>
        <end position="1012"/>
    </location>
</feature>
<dbReference type="Pfam" id="PF08276">
    <property type="entry name" value="PAN_2"/>
    <property type="match status" value="2"/>
</dbReference>
<evidence type="ECO:0000256" key="19">
    <source>
        <dbReference type="PROSITE-ProRule" id="PRU10141"/>
    </source>
</evidence>
<dbReference type="Gene3D" id="3.30.200.20">
    <property type="entry name" value="Phosphorylase Kinase, domain 1"/>
    <property type="match status" value="2"/>
</dbReference>
<dbReference type="InterPro" id="IPR001480">
    <property type="entry name" value="Bulb-type_lectin_dom"/>
</dbReference>
<feature type="chain" id="PRO_5043845037" description="non-specific serine/threonine protein kinase" evidence="21">
    <location>
        <begin position="19"/>
        <end position="1587"/>
    </location>
</feature>
<evidence type="ECO:0000256" key="10">
    <source>
        <dbReference type="ARBA" id="ARBA00022777"/>
    </source>
</evidence>
<evidence type="ECO:0000313" key="25">
    <source>
        <dbReference type="EMBL" id="KAL0009820.1"/>
    </source>
</evidence>
<evidence type="ECO:0000256" key="7">
    <source>
        <dbReference type="ARBA" id="ARBA00022729"/>
    </source>
</evidence>
<keyword evidence="15" id="KW-0675">Receptor</keyword>
<keyword evidence="10" id="KW-0418">Kinase</keyword>
<feature type="domain" description="Protein kinase" evidence="22">
    <location>
        <begin position="1387"/>
        <end position="1587"/>
    </location>
</feature>
<dbReference type="CDD" id="cd01098">
    <property type="entry name" value="PAN_AP_plant"/>
    <property type="match status" value="2"/>
</dbReference>
<feature type="domain" description="Bulb-type lectin" evidence="23">
    <location>
        <begin position="19"/>
        <end position="143"/>
    </location>
</feature>
<keyword evidence="14" id="KW-1015">Disulfide bond</keyword>
<dbReference type="InterPro" id="IPR000719">
    <property type="entry name" value="Prot_kinase_dom"/>
</dbReference>
<comment type="caution">
    <text evidence="25">The sequence shown here is derived from an EMBL/GenBank/DDBJ whole genome shotgun (WGS) entry which is preliminary data.</text>
</comment>
<accession>A0AAW2DKX6</accession>
<keyword evidence="5" id="KW-0808">Transferase</keyword>
<dbReference type="SMART" id="SM00108">
    <property type="entry name" value="B_lectin"/>
    <property type="match status" value="2"/>
</dbReference>
<proteinExistence type="predicted"/>
<evidence type="ECO:0000256" key="17">
    <source>
        <dbReference type="ARBA" id="ARBA00047899"/>
    </source>
</evidence>
<evidence type="ECO:0000256" key="18">
    <source>
        <dbReference type="ARBA" id="ARBA00048679"/>
    </source>
</evidence>
<dbReference type="FunFam" id="3.30.200.20:FF:000924">
    <property type="entry name" value="Uncharacterized protein"/>
    <property type="match status" value="1"/>
</dbReference>
<dbReference type="PANTHER" id="PTHR32444:SF130">
    <property type="entry name" value="RECEPTOR-LIKE SERINE_THREONINE-PROTEIN KINASE"/>
    <property type="match status" value="1"/>
</dbReference>
<dbReference type="InterPro" id="IPR003609">
    <property type="entry name" value="Pan_app"/>
</dbReference>
<comment type="catalytic activity">
    <reaction evidence="18">
        <text>L-seryl-[protein] + ATP = O-phospho-L-seryl-[protein] + ADP + H(+)</text>
        <dbReference type="Rhea" id="RHEA:17989"/>
        <dbReference type="Rhea" id="RHEA-COMP:9863"/>
        <dbReference type="Rhea" id="RHEA-COMP:11604"/>
        <dbReference type="ChEBI" id="CHEBI:15378"/>
        <dbReference type="ChEBI" id="CHEBI:29999"/>
        <dbReference type="ChEBI" id="CHEBI:30616"/>
        <dbReference type="ChEBI" id="CHEBI:83421"/>
        <dbReference type="ChEBI" id="CHEBI:456216"/>
        <dbReference type="EC" id="2.7.11.1"/>
    </reaction>
</comment>
<evidence type="ECO:0000256" key="6">
    <source>
        <dbReference type="ARBA" id="ARBA00022692"/>
    </source>
</evidence>
<keyword evidence="8" id="KW-0430">Lectin</keyword>
<evidence type="ECO:0000256" key="9">
    <source>
        <dbReference type="ARBA" id="ARBA00022741"/>
    </source>
</evidence>
<dbReference type="SUPFAM" id="SSF51110">
    <property type="entry name" value="alpha-D-mannose-specific plant lectins"/>
    <property type="match status" value="2"/>
</dbReference>
<dbReference type="SUPFAM" id="SSF56112">
    <property type="entry name" value="Protein kinase-like (PK-like)"/>
    <property type="match status" value="2"/>
</dbReference>
<dbReference type="SMART" id="SM00473">
    <property type="entry name" value="PAN_AP"/>
    <property type="match status" value="2"/>
</dbReference>
<evidence type="ECO:0000256" key="3">
    <source>
        <dbReference type="ARBA" id="ARBA00022475"/>
    </source>
</evidence>
<dbReference type="PROSITE" id="PS50927">
    <property type="entry name" value="BULB_LECTIN"/>
    <property type="match status" value="2"/>
</dbReference>
<dbReference type="InterPro" id="IPR001245">
    <property type="entry name" value="Ser-Thr/Tyr_kinase_cat_dom"/>
</dbReference>
<feature type="domain" description="Apple" evidence="24">
    <location>
        <begin position="332"/>
        <end position="416"/>
    </location>
</feature>
<evidence type="ECO:0000256" key="4">
    <source>
        <dbReference type="ARBA" id="ARBA00022527"/>
    </source>
</evidence>
<dbReference type="EMBL" id="JAZDWU010000002">
    <property type="protein sequence ID" value="KAL0009820.1"/>
    <property type="molecule type" value="Genomic_DNA"/>
</dbReference>
<gene>
    <name evidence="25" type="ORF">SO802_004928</name>
</gene>
<dbReference type="Gene3D" id="2.90.10.10">
    <property type="entry name" value="Bulb-type lectin domain"/>
    <property type="match status" value="2"/>
</dbReference>
<sequence length="1587" mass="178577">MFPKSLILIILFFKFSTSLDTLTTNQFIKDGQSLISKHNNFELGFFSPGNSSYKYLGIWYVKGTLKTVVWVANRNDPISDSSGVLSINQYGDLVLHDSNNRLLWSTNVSVQDQVTTSSVAQLHDSGNLVLVQDNNKKVWQSFDYPTDTQLPNMKLGLNRGINMFLTSWKSKDDPGTGNYSYKINPNGSPQVFLYNGSTPYWRTPPWPWNNATTATSSLDDKSIFVNNQDEISWNYFDDDPSIMTRVVLDNTGLLQKLMWDDGVHQWKQQWSAPKYRCDKYGQCGSYSKCNPDNINKFECMCLPGYEPKSPRDWYLRDGSAGCVRKNSGLSMCKNGEGFVKLERLNIPDSSIDAAWIGTSMSSLECEQACLTNCSCTAFISMNIDGKGTGCLAWYGELMDILQTNEGSELNVRVDATELANKYTRKSKGSLSKQRKLAIALVSIVVPMFLVSLLTYIWLMKKKKTKVILSNVSQLCLGTVIRKVHNQSLNFMSTEGSFEGNELKDSSTHPDLLIFDLSCVVAATENFSPTNKLGQGGFGSVFKGLLSNGQQIAVKRLSKSSRQGIEEFKNEVMLIAKLQHRNLVKLLGCCIQEEEKMLIYEYMPNKSLDSFIFDHTRSSFLNWSKRFEIIIGIARGILYLHQDSRLKIIHRDLKTSNVLLDSKMNPKISDFGMARIFKEGQTQDKTTRVVGTYGYMSPEYAVFGKFSTKSDVFSLGVILLEIVSGKKNSDSYQEHPSLTLIGHVWELWREDRALDIVDSSIKESCVHDEVLRCIQVGLLCVQEEAVDRPTMLAVHLMLSSERTLPSPKQPAFIFRSPSKKLDSNSQSTRTIFNLTFFIFLVSTTKLKNIIIIIIISLSLKTICTNKDVLKKMIKSLILIILFFKFCTSLDTLTTNQSIKDGQSLISKNNNYALGFFSPGNSSHKYLGIWYVKVTPQTVVWVANRNDPIIDSSGVLSINQHGDLVLHDSSNPLLWSTNVSVQDQVTTSSVAQLYDSGNLVFVQDNNKKVLWQSFDHPTDTLLPNMKLGLYLRTGINMFLTSWKSKDDPGTEIYSYKMNPNGSPQVFLYNGSTPYWKTPPWPWYNVSNATASSVEKFNFVNNQNEISCTYFVDDPSIMTRVVLDNTGLLQKLMWDDGVHQWKEQWSTPKYRCDKYGQCGSYSKCNPDNVNKFECMCLPGYEPKSPRDWYLRDGSVGCVRKNSGLSMCKNGEGFVKLERLNLPYSSFDVAWMGMSMSSSECEQACLTNCSCTAFTSMNIDGKGTGCLAWYGELMDILQFTNEGSELNVRVDATELAKYTRKSKGSLSKKRKLAIALLSIAVPMFLISLLAYIWLIKKKKTKGTVKRTVHNQSSKFASAEGSSEGNELKNSGTHPDLLIFDLSCIVAATENFSPSNELGQGGFGLYLRGGGDQVGTGWGECGEPFGANILDSSRPLERMFCKGGQLSNGQQIAVKRLSKSSGQGIEEFKNEVMLIAKLQHRNLVKLFGCCIQEEEKLLIYEYMPNKSLDSFIFDHTRSSFLDWSKRFEIIFGIARGILYLHQDSRLKIFHRDLKASNVLLNAEMNPKISDFGMARIFKEGQTQDKTTRVVGT</sequence>
<keyword evidence="7 21" id="KW-0732">Signal</keyword>
<dbReference type="FunFam" id="2.90.10.10:FF:000029">
    <property type="entry name" value="G-type lectin S-receptor-like serine/threonine-protein kinase"/>
    <property type="match status" value="1"/>
</dbReference>
<keyword evidence="9 19" id="KW-0547">Nucleotide-binding</keyword>